<evidence type="ECO:0000313" key="4">
    <source>
        <dbReference type="EMBL" id="TKW65735.1"/>
    </source>
</evidence>
<dbReference type="InterPro" id="IPR050832">
    <property type="entry name" value="Bact_Acetyltransf"/>
</dbReference>
<keyword evidence="1 4" id="KW-0808">Transferase</keyword>
<name>A0A533I4Q8_PARDE</name>
<proteinExistence type="predicted"/>
<gene>
    <name evidence="4" type="ORF">DI616_14065</name>
</gene>
<dbReference type="InterPro" id="IPR000182">
    <property type="entry name" value="GNAT_dom"/>
</dbReference>
<evidence type="ECO:0000256" key="1">
    <source>
        <dbReference type="ARBA" id="ARBA00022679"/>
    </source>
</evidence>
<dbReference type="AlphaFoldDB" id="A0A533I4Q8"/>
<dbReference type="Gene3D" id="3.40.630.30">
    <property type="match status" value="1"/>
</dbReference>
<evidence type="ECO:0000256" key="2">
    <source>
        <dbReference type="ARBA" id="ARBA00023315"/>
    </source>
</evidence>
<organism evidence="4 5">
    <name type="scientific">Paracoccus denitrificans</name>
    <dbReference type="NCBI Taxonomy" id="266"/>
    <lineage>
        <taxon>Bacteria</taxon>
        <taxon>Pseudomonadati</taxon>
        <taxon>Pseudomonadota</taxon>
        <taxon>Alphaproteobacteria</taxon>
        <taxon>Rhodobacterales</taxon>
        <taxon>Paracoccaceae</taxon>
        <taxon>Paracoccus</taxon>
    </lineage>
</organism>
<dbReference type="EMBL" id="VAFL01000011">
    <property type="protein sequence ID" value="TKW65735.1"/>
    <property type="molecule type" value="Genomic_DNA"/>
</dbReference>
<protein>
    <submittedName>
        <fullName evidence="4">GNAT family N-acetyltransferase</fullName>
    </submittedName>
</protein>
<keyword evidence="2" id="KW-0012">Acyltransferase</keyword>
<accession>A0A533I4Q8</accession>
<evidence type="ECO:0000259" key="3">
    <source>
        <dbReference type="PROSITE" id="PS51186"/>
    </source>
</evidence>
<evidence type="ECO:0000313" key="5">
    <source>
        <dbReference type="Proteomes" id="UP000315344"/>
    </source>
</evidence>
<dbReference type="CDD" id="cd04301">
    <property type="entry name" value="NAT_SF"/>
    <property type="match status" value="1"/>
</dbReference>
<dbReference type="Pfam" id="PF00583">
    <property type="entry name" value="Acetyltransf_1"/>
    <property type="match status" value="1"/>
</dbReference>
<dbReference type="GO" id="GO:0016747">
    <property type="term" value="F:acyltransferase activity, transferring groups other than amino-acyl groups"/>
    <property type="evidence" value="ECO:0007669"/>
    <property type="project" value="InterPro"/>
</dbReference>
<feature type="domain" description="N-acetyltransferase" evidence="3">
    <location>
        <begin position="6"/>
        <end position="156"/>
    </location>
</feature>
<dbReference type="PANTHER" id="PTHR43877:SF5">
    <property type="entry name" value="BLL8307 PROTEIN"/>
    <property type="match status" value="1"/>
</dbReference>
<comment type="caution">
    <text evidence="4">The sequence shown here is derived from an EMBL/GenBank/DDBJ whole genome shotgun (WGS) entry which is preliminary data.</text>
</comment>
<dbReference type="SUPFAM" id="SSF55729">
    <property type="entry name" value="Acyl-CoA N-acyltransferases (Nat)"/>
    <property type="match status" value="1"/>
</dbReference>
<dbReference type="InterPro" id="IPR016181">
    <property type="entry name" value="Acyl_CoA_acyltransferase"/>
</dbReference>
<dbReference type="PANTHER" id="PTHR43877">
    <property type="entry name" value="AMINOALKYLPHOSPHONATE N-ACETYLTRANSFERASE-RELATED-RELATED"/>
    <property type="match status" value="1"/>
</dbReference>
<sequence length="157" mass="16610">MDALTVAVESPTGADLDLLFARHSAHCHADTPPESMHMMDRGGLAAKGITFLVLRDGAGQPVGMGALKKLDDGTAELKSMHVLSEARGSGAARQLLASLIDMARQMQADAIYLETGAQPSFAPARALYLRAGFTQCGPFAGYKEDPNSAYLVLHLPD</sequence>
<dbReference type="Proteomes" id="UP000315344">
    <property type="component" value="Unassembled WGS sequence"/>
</dbReference>
<dbReference type="PROSITE" id="PS51186">
    <property type="entry name" value="GNAT"/>
    <property type="match status" value="1"/>
</dbReference>
<reference evidence="4 5" key="1">
    <citation type="journal article" date="2017" name="Nat. Commun.">
        <title>In situ click chemistry generation of cyclooxygenase-2 inhibitors.</title>
        <authorList>
            <person name="Bhardwaj A."/>
            <person name="Kaur J."/>
            <person name="Wuest M."/>
            <person name="Wuest F."/>
        </authorList>
    </citation>
    <scope>NUCLEOTIDE SEQUENCE [LARGE SCALE GENOMIC DNA]</scope>
    <source>
        <strain evidence="4">S2_012_000_R3_94</strain>
    </source>
</reference>